<evidence type="ECO:0000256" key="1">
    <source>
        <dbReference type="SAM" id="SignalP"/>
    </source>
</evidence>
<accession>A0ABP1CWD6</accession>
<proteinExistence type="predicted"/>
<evidence type="ECO:0000313" key="2">
    <source>
        <dbReference type="EMBL" id="CAL1699154.1"/>
    </source>
</evidence>
<sequence>MQFFFLVSFYLLAVPATVLACEGDCIVEITKAFLSNYTDPIRLTMQQLAQEISYSIPNQPSPERTINYLQPLLDAYNDDAYDGMENAIFPSYFHGKCLRDGVTPPGCPNPDCDVVCGTPGSLVHFYPKLRYIAYNQTYHGLQRLASPGTDAYKQVENAILNSVHQEGPPSRRSSRLFARFSPLAGSSPTSLASRRDDDEDIRVKVQTIMAKIRPTLESVCGGSGNGETNGLPNCSWEDAMKAYILTFP</sequence>
<feature type="chain" id="PRO_5046098838" evidence="1">
    <location>
        <begin position="21"/>
        <end position="248"/>
    </location>
</feature>
<evidence type="ECO:0000313" key="3">
    <source>
        <dbReference type="Proteomes" id="UP001497453"/>
    </source>
</evidence>
<reference evidence="3" key="1">
    <citation type="submission" date="2024-04" db="EMBL/GenBank/DDBJ databases">
        <authorList>
            <person name="Shaw F."/>
            <person name="Minotto A."/>
        </authorList>
    </citation>
    <scope>NUCLEOTIDE SEQUENCE [LARGE SCALE GENOMIC DNA]</scope>
</reference>
<protein>
    <submittedName>
        <fullName evidence="2">Uncharacterized protein</fullName>
    </submittedName>
</protein>
<feature type="signal peptide" evidence="1">
    <location>
        <begin position="1"/>
        <end position="20"/>
    </location>
</feature>
<name>A0ABP1CWD6_9APHY</name>
<keyword evidence="3" id="KW-1185">Reference proteome</keyword>
<dbReference type="Proteomes" id="UP001497453">
    <property type="component" value="Chromosome 11"/>
</dbReference>
<dbReference type="EMBL" id="OZ037954">
    <property type="protein sequence ID" value="CAL1699154.1"/>
    <property type="molecule type" value="Genomic_DNA"/>
</dbReference>
<gene>
    <name evidence="2" type="ORF">GFSPODELE1_LOCUS2525</name>
</gene>
<keyword evidence="1" id="KW-0732">Signal</keyword>
<organism evidence="2 3">
    <name type="scientific">Somion occarium</name>
    <dbReference type="NCBI Taxonomy" id="3059160"/>
    <lineage>
        <taxon>Eukaryota</taxon>
        <taxon>Fungi</taxon>
        <taxon>Dikarya</taxon>
        <taxon>Basidiomycota</taxon>
        <taxon>Agaricomycotina</taxon>
        <taxon>Agaricomycetes</taxon>
        <taxon>Polyporales</taxon>
        <taxon>Cerrenaceae</taxon>
        <taxon>Somion</taxon>
    </lineage>
</organism>